<dbReference type="SUPFAM" id="SSF49723">
    <property type="entry name" value="Lipase/lipooxygenase domain (PLAT/LH2 domain)"/>
    <property type="match status" value="1"/>
</dbReference>
<dbReference type="OrthoDB" id="8565478at2"/>
<name>A0A1I7H0W6_9PROT</name>
<reference evidence="1 2" key="1">
    <citation type="submission" date="2016-10" db="EMBL/GenBank/DDBJ databases">
        <authorList>
            <person name="de Groot N.N."/>
        </authorList>
    </citation>
    <scope>NUCLEOTIDE SEQUENCE [LARGE SCALE GENOMIC DNA]</scope>
    <source>
        <strain evidence="1 2">Nl14</strain>
    </source>
</reference>
<dbReference type="Gene3D" id="2.60.60.20">
    <property type="entry name" value="PLAT/LH2 domain"/>
    <property type="match status" value="1"/>
</dbReference>
<dbReference type="RefSeq" id="WP_074974536.1">
    <property type="nucleotide sequence ID" value="NZ_FPBZ01000006.1"/>
</dbReference>
<proteinExistence type="predicted"/>
<dbReference type="InterPro" id="IPR036392">
    <property type="entry name" value="PLAT/LH2_dom_sf"/>
</dbReference>
<organism evidence="1 2">
    <name type="scientific">Nitrosospira multiformis</name>
    <dbReference type="NCBI Taxonomy" id="1231"/>
    <lineage>
        <taxon>Bacteria</taxon>
        <taxon>Pseudomonadati</taxon>
        <taxon>Pseudomonadota</taxon>
        <taxon>Betaproteobacteria</taxon>
        <taxon>Nitrosomonadales</taxon>
        <taxon>Nitrosomonadaceae</taxon>
        <taxon>Nitrosospira</taxon>
    </lineage>
</organism>
<protein>
    <submittedName>
        <fullName evidence="1">Uncharacterized protein</fullName>
    </submittedName>
</protein>
<dbReference type="EMBL" id="FPBZ01000006">
    <property type="protein sequence ID" value="SFU54126.1"/>
    <property type="molecule type" value="Genomic_DNA"/>
</dbReference>
<gene>
    <name evidence="1" type="ORF">SAMN05216417_106152</name>
</gene>
<evidence type="ECO:0000313" key="1">
    <source>
        <dbReference type="EMBL" id="SFU54126.1"/>
    </source>
</evidence>
<dbReference type="AlphaFoldDB" id="A0A1I7H0W6"/>
<accession>A0A1I7H0W6</accession>
<sequence length="301" mass="32719">MSDLKTVWFGMLTDDSDDSGTDSSIILIINVRGGRFDVLHRTFPGTEQNDQEQGQANLYEITEDDFEPQPFVGSTVDPQDLNASSIRIGIRGNDMWRPKSVFVWGEQKDGLIVPLVLNTELQGDIGIAGQLVGVALSTDPGEGKLSFAPARVQLGDSTVVIRRLLLLLTTADVDNAGTDDDIALQITAADGRVVVDHVFPDTSQDDLERAQANLYFAPLDIPFTRAELKADSIRLSIKGNDAWVPARLFLFGLSEPEGGQPPEFVVPLVHLPKWSLGTLSTDTGEGQESVVLPLLDNIILL</sequence>
<dbReference type="Proteomes" id="UP000182649">
    <property type="component" value="Unassembled WGS sequence"/>
</dbReference>
<evidence type="ECO:0000313" key="2">
    <source>
        <dbReference type="Proteomes" id="UP000182649"/>
    </source>
</evidence>